<organism evidence="2 3">
    <name type="scientific">Amycolatopsis thermophila</name>
    <dbReference type="NCBI Taxonomy" id="206084"/>
    <lineage>
        <taxon>Bacteria</taxon>
        <taxon>Bacillati</taxon>
        <taxon>Actinomycetota</taxon>
        <taxon>Actinomycetes</taxon>
        <taxon>Pseudonocardiales</taxon>
        <taxon>Pseudonocardiaceae</taxon>
        <taxon>Amycolatopsis</taxon>
    </lineage>
</organism>
<dbReference type="PANTHER" id="PTHR33169">
    <property type="entry name" value="PADR-FAMILY TRANSCRIPTIONAL REGULATOR"/>
    <property type="match status" value="1"/>
</dbReference>
<dbReference type="InterPro" id="IPR052509">
    <property type="entry name" value="Metal_resp_DNA-bind_regulator"/>
</dbReference>
<evidence type="ECO:0000313" key="3">
    <source>
        <dbReference type="Proteomes" id="UP001229651"/>
    </source>
</evidence>
<dbReference type="InterPro" id="IPR005149">
    <property type="entry name" value="Tscrpt_reg_PadR_N"/>
</dbReference>
<dbReference type="PANTHER" id="PTHR33169:SF14">
    <property type="entry name" value="TRANSCRIPTIONAL REGULATOR RV3488"/>
    <property type="match status" value="1"/>
</dbReference>
<proteinExistence type="predicted"/>
<dbReference type="GO" id="GO:0003677">
    <property type="term" value="F:DNA binding"/>
    <property type="evidence" value="ECO:0007669"/>
    <property type="project" value="UniProtKB-KW"/>
</dbReference>
<dbReference type="InterPro" id="IPR036388">
    <property type="entry name" value="WH-like_DNA-bd_sf"/>
</dbReference>
<name>A0ABU0ELK1_9PSEU</name>
<keyword evidence="2" id="KW-0238">DNA-binding</keyword>
<accession>A0ABU0ELK1</accession>
<dbReference type="InterPro" id="IPR036390">
    <property type="entry name" value="WH_DNA-bd_sf"/>
</dbReference>
<dbReference type="EMBL" id="JAUSUT010000001">
    <property type="protein sequence ID" value="MDQ0376159.1"/>
    <property type="molecule type" value="Genomic_DNA"/>
</dbReference>
<comment type="caution">
    <text evidence="2">The sequence shown here is derived from an EMBL/GenBank/DDBJ whole genome shotgun (WGS) entry which is preliminary data.</text>
</comment>
<protein>
    <submittedName>
        <fullName evidence="2">DNA-binding PadR family transcriptional regulator</fullName>
    </submittedName>
</protein>
<sequence length="187" mass="21038">MPRRVLENPLVLAVMGLLLESPMHPYQMLAELRERSKNRSVNRGTLYDVVEALVAAEWLAPQGTERDGNRPERTVYALTGAGRHELKRRLDNQIREPRREFTEFLGAVSYVGALGPDGAVDALTERARRLAERIEADQARLDEALDGGVPRLYVIEAEYALHLSRAELGWVRNLVDEIRAGSLAWPS</sequence>
<feature type="domain" description="Transcription regulator PadR N-terminal" evidence="1">
    <location>
        <begin position="14"/>
        <end position="87"/>
    </location>
</feature>
<gene>
    <name evidence="2" type="ORF">FB470_000153</name>
</gene>
<dbReference type="Gene3D" id="1.10.10.10">
    <property type="entry name" value="Winged helix-like DNA-binding domain superfamily/Winged helix DNA-binding domain"/>
    <property type="match status" value="1"/>
</dbReference>
<dbReference type="SUPFAM" id="SSF46785">
    <property type="entry name" value="Winged helix' DNA-binding domain"/>
    <property type="match status" value="1"/>
</dbReference>
<evidence type="ECO:0000313" key="2">
    <source>
        <dbReference type="EMBL" id="MDQ0376159.1"/>
    </source>
</evidence>
<dbReference type="RefSeq" id="WP_306987873.1">
    <property type="nucleotide sequence ID" value="NZ_JAUSUT010000001.1"/>
</dbReference>
<reference evidence="2 3" key="1">
    <citation type="submission" date="2023-07" db="EMBL/GenBank/DDBJ databases">
        <title>Sequencing the genomes of 1000 actinobacteria strains.</title>
        <authorList>
            <person name="Klenk H.-P."/>
        </authorList>
    </citation>
    <scope>NUCLEOTIDE SEQUENCE [LARGE SCALE GENOMIC DNA]</scope>
    <source>
        <strain evidence="2 3">DSM 45805</strain>
    </source>
</reference>
<dbReference type="Proteomes" id="UP001229651">
    <property type="component" value="Unassembled WGS sequence"/>
</dbReference>
<dbReference type="Pfam" id="PF03551">
    <property type="entry name" value="PadR"/>
    <property type="match status" value="1"/>
</dbReference>
<keyword evidence="3" id="KW-1185">Reference proteome</keyword>
<evidence type="ECO:0000259" key="1">
    <source>
        <dbReference type="Pfam" id="PF03551"/>
    </source>
</evidence>